<feature type="transmembrane region" description="Helical" evidence="6">
    <location>
        <begin position="47"/>
        <end position="68"/>
    </location>
</feature>
<comment type="subcellular location">
    <subcellularLocation>
        <location evidence="1">Cell membrane</location>
        <topology evidence="1">Multi-pass membrane protein</topology>
    </subcellularLocation>
</comment>
<dbReference type="CDD" id="cd06581">
    <property type="entry name" value="TM_PBP1_LivM_like"/>
    <property type="match status" value="1"/>
</dbReference>
<dbReference type="Pfam" id="PF02653">
    <property type="entry name" value="BPD_transp_2"/>
    <property type="match status" value="1"/>
</dbReference>
<keyword evidence="5 6" id="KW-0472">Membrane</keyword>
<feature type="transmembrane region" description="Helical" evidence="6">
    <location>
        <begin position="95"/>
        <end position="115"/>
    </location>
</feature>
<feature type="transmembrane region" description="Helical" evidence="6">
    <location>
        <begin position="122"/>
        <end position="143"/>
    </location>
</feature>
<feature type="transmembrane region" description="Helical" evidence="6">
    <location>
        <begin position="23"/>
        <end position="40"/>
    </location>
</feature>
<keyword evidence="8" id="KW-1185">Reference proteome</keyword>
<evidence type="ECO:0000256" key="3">
    <source>
        <dbReference type="ARBA" id="ARBA00022692"/>
    </source>
</evidence>
<sequence length="358" mass="38852">MQFPYDTSYRDSHALLRYSPGRIAYALLVLALLAAPWLLPKYYVGEISYLFIMCVASLGLMVLVGYTGQVSLGHSAFLAIGAYVHSWMLSQGVPFALAIVLAAGITGLIGLVIGLPAIRVSGLYLAMVTLAFAILSEHVIGHWSSVTGGFNGLTVQKPVFLGLDLSSLHAFYYLCLAVLAAVLLGLVNLLRAKTGRAFMGVRDSEAAAYSLGIWVSGYKVLAFVISAAVTGLAGALLAHHVRFLTPEGFGLILSLELVLMVTIGGLGSLRGAILGAVLISMLPTFISRIKPMLPEQISKQFGLEIFVFGLVLALFVLFEPKGLNGRWIKFKAFLQTFPLYRKDMFKRGKTYMKSERYK</sequence>
<keyword evidence="4 6" id="KW-1133">Transmembrane helix</keyword>
<keyword evidence="2" id="KW-1003">Cell membrane</keyword>
<dbReference type="InterPro" id="IPR001851">
    <property type="entry name" value="ABC_transp_permease"/>
</dbReference>
<evidence type="ECO:0000256" key="1">
    <source>
        <dbReference type="ARBA" id="ARBA00004651"/>
    </source>
</evidence>
<accession>A0ABW1TYR2</accession>
<keyword evidence="3 6" id="KW-0812">Transmembrane</keyword>
<evidence type="ECO:0000256" key="4">
    <source>
        <dbReference type="ARBA" id="ARBA00022989"/>
    </source>
</evidence>
<dbReference type="EMBL" id="JBHSRS010000018">
    <property type="protein sequence ID" value="MFC6281947.1"/>
    <property type="molecule type" value="Genomic_DNA"/>
</dbReference>
<evidence type="ECO:0000256" key="2">
    <source>
        <dbReference type="ARBA" id="ARBA00022475"/>
    </source>
</evidence>
<dbReference type="Proteomes" id="UP001596270">
    <property type="component" value="Unassembled WGS sequence"/>
</dbReference>
<reference evidence="8" key="1">
    <citation type="journal article" date="2019" name="Int. J. Syst. Evol. Microbiol.">
        <title>The Global Catalogue of Microorganisms (GCM) 10K type strain sequencing project: providing services to taxonomists for standard genome sequencing and annotation.</title>
        <authorList>
            <consortium name="The Broad Institute Genomics Platform"/>
            <consortium name="The Broad Institute Genome Sequencing Center for Infectious Disease"/>
            <person name="Wu L."/>
            <person name="Ma J."/>
        </authorList>
    </citation>
    <scope>NUCLEOTIDE SEQUENCE [LARGE SCALE GENOMIC DNA]</scope>
    <source>
        <strain evidence="8">CCUG 39402</strain>
    </source>
</reference>
<organism evidence="7 8">
    <name type="scientific">Polaromonas aquatica</name>
    <dbReference type="NCBI Taxonomy" id="332657"/>
    <lineage>
        <taxon>Bacteria</taxon>
        <taxon>Pseudomonadati</taxon>
        <taxon>Pseudomonadota</taxon>
        <taxon>Betaproteobacteria</taxon>
        <taxon>Burkholderiales</taxon>
        <taxon>Comamonadaceae</taxon>
        <taxon>Polaromonas</taxon>
    </lineage>
</organism>
<evidence type="ECO:0000313" key="8">
    <source>
        <dbReference type="Proteomes" id="UP001596270"/>
    </source>
</evidence>
<protein>
    <submittedName>
        <fullName evidence="7">Branched-chain amino acid ABC transporter permease</fullName>
    </submittedName>
</protein>
<gene>
    <name evidence="7" type="ORF">ACFQND_11945</name>
</gene>
<dbReference type="RefSeq" id="WP_371438455.1">
    <property type="nucleotide sequence ID" value="NZ_JBHSRS010000018.1"/>
</dbReference>
<dbReference type="InterPro" id="IPR043428">
    <property type="entry name" value="LivM-like"/>
</dbReference>
<feature type="transmembrane region" description="Helical" evidence="6">
    <location>
        <begin position="301"/>
        <end position="318"/>
    </location>
</feature>
<comment type="caution">
    <text evidence="7">The sequence shown here is derived from an EMBL/GenBank/DDBJ whole genome shotgun (WGS) entry which is preliminary data.</text>
</comment>
<dbReference type="PANTHER" id="PTHR30482:SF20">
    <property type="entry name" value="HIGH-AFFINITY BRANCHED-CHAIN AMINO ACID TRANSPORT SYSTEM PERMEASE PROTEIN LIVM"/>
    <property type="match status" value="1"/>
</dbReference>
<feature type="transmembrane region" description="Helical" evidence="6">
    <location>
        <begin position="170"/>
        <end position="190"/>
    </location>
</feature>
<evidence type="ECO:0000256" key="5">
    <source>
        <dbReference type="ARBA" id="ARBA00023136"/>
    </source>
</evidence>
<name>A0ABW1TYR2_9BURK</name>
<feature type="transmembrane region" description="Helical" evidence="6">
    <location>
        <begin position="257"/>
        <end position="280"/>
    </location>
</feature>
<evidence type="ECO:0000256" key="6">
    <source>
        <dbReference type="SAM" id="Phobius"/>
    </source>
</evidence>
<proteinExistence type="predicted"/>
<dbReference type="PANTHER" id="PTHR30482">
    <property type="entry name" value="HIGH-AFFINITY BRANCHED-CHAIN AMINO ACID TRANSPORT SYSTEM PERMEASE"/>
    <property type="match status" value="1"/>
</dbReference>
<evidence type="ECO:0000313" key="7">
    <source>
        <dbReference type="EMBL" id="MFC6281947.1"/>
    </source>
</evidence>
<feature type="transmembrane region" description="Helical" evidence="6">
    <location>
        <begin position="211"/>
        <end position="237"/>
    </location>
</feature>